<feature type="compositionally biased region" description="Basic residues" evidence="1">
    <location>
        <begin position="608"/>
        <end position="617"/>
    </location>
</feature>
<proteinExistence type="predicted"/>
<feature type="compositionally biased region" description="Gly residues" evidence="1">
    <location>
        <begin position="116"/>
        <end position="132"/>
    </location>
</feature>
<comment type="caution">
    <text evidence="2">The sequence shown here is derived from an EMBL/GenBank/DDBJ whole genome shotgun (WGS) entry which is preliminary data.</text>
</comment>
<evidence type="ECO:0000256" key="1">
    <source>
        <dbReference type="SAM" id="MobiDB-lite"/>
    </source>
</evidence>
<feature type="compositionally biased region" description="Polar residues" evidence="1">
    <location>
        <begin position="577"/>
        <end position="589"/>
    </location>
</feature>
<sequence>MATTLSAAYDGPAARGVALRWRRRLRLGDDAPRGAWPERQRSVSSASIAIGAECAPPGAAGAEPADGGDDDGGAHSSYARWHGCAPTSDAEPDGAEPESSEPEPAAGAEPDDDDGGGQSGGGGGPGAGLGAGGAGDVAAVAQIFQVGQAQQRAALRRGAARVQRAVQRAGLAAARIGRGWSGGWSGGWSWSRSQSQSQPQAQPQSHSQSHDWGAAVQLLAADAALGRAVRLLGGVRSTRSAAFQHRAARVHRAQARALRWLHALFAAAVAPEQRQSRHYRVYLPEDDQAELDRGFSESVLFAAQALAHGLQIRGTERHTRALAAPALVLCAAWAAVRFAVRARRRALTRPCAAADPDAAALRRALADFDAAWVRFERDLCFAYFGLGDADADAGAGAGAAPDPVPPAHEAEFALLVVLLSEALAAARAAALLADDLVDAMDPRLFLALPRLAILQAIADAPADDDDALCFVGSGARPVFWWFRDHAAACRRIRDAVAFWPAARTRLLQRMLAADEADLVLAQAEPASIIDSPRSARSLSIDGCISSFFSCSHASLPTTAAPALPVLSLRHNHPPLSLASTHSLSPTTAAASPCDLSDAEPDAEPNPNYHHHHHHHRWPAALPPVPPKYRARQIAACRDQVRQVFVDVCSVADSLHSGPFARPFRLALEMVFTAADDPR</sequence>
<feature type="compositionally biased region" description="Low complexity" evidence="1">
    <location>
        <begin position="51"/>
        <end position="65"/>
    </location>
</feature>
<accession>A0A9W8HFQ0</accession>
<feature type="region of interest" description="Disordered" evidence="1">
    <location>
        <begin position="27"/>
        <end position="132"/>
    </location>
</feature>
<reference evidence="2" key="1">
    <citation type="submission" date="2022-07" db="EMBL/GenBank/DDBJ databases">
        <title>Phylogenomic reconstructions and comparative analyses of Kickxellomycotina fungi.</title>
        <authorList>
            <person name="Reynolds N.K."/>
            <person name="Stajich J.E."/>
            <person name="Barry K."/>
            <person name="Grigoriev I.V."/>
            <person name="Crous P."/>
            <person name="Smith M.E."/>
        </authorList>
    </citation>
    <scope>NUCLEOTIDE SEQUENCE</scope>
    <source>
        <strain evidence="2">NBRC 105414</strain>
    </source>
</reference>
<dbReference type="EMBL" id="JANBUL010000031">
    <property type="protein sequence ID" value="KAJ2784200.1"/>
    <property type="molecule type" value="Genomic_DNA"/>
</dbReference>
<feature type="region of interest" description="Disordered" evidence="1">
    <location>
        <begin position="187"/>
        <end position="210"/>
    </location>
</feature>
<feature type="region of interest" description="Disordered" evidence="1">
    <location>
        <begin position="577"/>
        <end position="617"/>
    </location>
</feature>
<feature type="compositionally biased region" description="Acidic residues" evidence="1">
    <location>
        <begin position="90"/>
        <end position="101"/>
    </location>
</feature>
<gene>
    <name evidence="2" type="ORF">H4R18_001255</name>
</gene>
<feature type="compositionally biased region" description="Basic and acidic residues" evidence="1">
    <location>
        <begin position="27"/>
        <end position="41"/>
    </location>
</feature>
<evidence type="ECO:0000313" key="2">
    <source>
        <dbReference type="EMBL" id="KAJ2784200.1"/>
    </source>
</evidence>
<protein>
    <submittedName>
        <fullName evidence="2">Uncharacterized protein</fullName>
    </submittedName>
</protein>
<dbReference type="AlphaFoldDB" id="A0A9W8HFQ0"/>
<feature type="compositionally biased region" description="Low complexity" evidence="1">
    <location>
        <begin position="187"/>
        <end position="207"/>
    </location>
</feature>
<organism evidence="2 3">
    <name type="scientific">Coemansia javaensis</name>
    <dbReference type="NCBI Taxonomy" id="2761396"/>
    <lineage>
        <taxon>Eukaryota</taxon>
        <taxon>Fungi</taxon>
        <taxon>Fungi incertae sedis</taxon>
        <taxon>Zoopagomycota</taxon>
        <taxon>Kickxellomycotina</taxon>
        <taxon>Kickxellomycetes</taxon>
        <taxon>Kickxellales</taxon>
        <taxon>Kickxellaceae</taxon>
        <taxon>Coemansia</taxon>
    </lineage>
</organism>
<evidence type="ECO:0000313" key="3">
    <source>
        <dbReference type="Proteomes" id="UP001140217"/>
    </source>
</evidence>
<name>A0A9W8HFQ0_9FUNG</name>
<keyword evidence="3" id="KW-1185">Reference proteome</keyword>
<dbReference type="OrthoDB" id="20035at2759"/>
<dbReference type="Proteomes" id="UP001140217">
    <property type="component" value="Unassembled WGS sequence"/>
</dbReference>